<dbReference type="EMBL" id="LGCK01000010">
    <property type="protein sequence ID" value="KPL71755.1"/>
    <property type="molecule type" value="Genomic_DNA"/>
</dbReference>
<dbReference type="STRING" id="229920.ADM99_09945"/>
<reference evidence="1 2" key="1">
    <citation type="submission" date="2015-07" db="EMBL/GenBank/DDBJ databases">
        <title>Genome sequence of Leptolinea tardivitalis DSM 16556.</title>
        <authorList>
            <person name="Hemp J."/>
            <person name="Ward L.M."/>
            <person name="Pace L.A."/>
            <person name="Fischer W.W."/>
        </authorList>
    </citation>
    <scope>NUCLEOTIDE SEQUENCE [LARGE SCALE GENOMIC DNA]</scope>
    <source>
        <strain evidence="1 2">YMTK-2</strain>
    </source>
</reference>
<dbReference type="Proteomes" id="UP000050430">
    <property type="component" value="Unassembled WGS sequence"/>
</dbReference>
<evidence type="ECO:0000313" key="1">
    <source>
        <dbReference type="EMBL" id="KPL71755.1"/>
    </source>
</evidence>
<comment type="caution">
    <text evidence="1">The sequence shown here is derived from an EMBL/GenBank/DDBJ whole genome shotgun (WGS) entry which is preliminary data.</text>
</comment>
<dbReference type="AlphaFoldDB" id="A0A0P6XK11"/>
<dbReference type="OrthoDB" id="164313at2"/>
<evidence type="ECO:0000313" key="2">
    <source>
        <dbReference type="Proteomes" id="UP000050430"/>
    </source>
</evidence>
<keyword evidence="2" id="KW-1185">Reference proteome</keyword>
<protein>
    <submittedName>
        <fullName evidence="1">Uncharacterized protein</fullName>
    </submittedName>
</protein>
<organism evidence="1 2">
    <name type="scientific">Leptolinea tardivitalis</name>
    <dbReference type="NCBI Taxonomy" id="229920"/>
    <lineage>
        <taxon>Bacteria</taxon>
        <taxon>Bacillati</taxon>
        <taxon>Chloroflexota</taxon>
        <taxon>Anaerolineae</taxon>
        <taxon>Anaerolineales</taxon>
        <taxon>Anaerolineaceae</taxon>
        <taxon>Leptolinea</taxon>
    </lineage>
</organism>
<accession>A0A0P6XK11</accession>
<dbReference type="RefSeq" id="WP_062420377.1">
    <property type="nucleotide sequence ID" value="NZ_BBYA01000002.1"/>
</dbReference>
<proteinExistence type="predicted"/>
<name>A0A0P6XK11_9CHLR</name>
<sequence length="183" mass="21773">MTEMLKRDVEYLKASPSELEAYLLSHDIIRQLPDFSFSAGGILLAYKRLESASLINEQVEANWKEIQTIRDHWKTAWATKCHQEYKMRLRQWGDFILGFASDKNEPSTAFRHQVRNRVIMHLLDSSNPAITAEFAESIQRKDKILDKYSVENDFVWEKEVQPGFPREDYWYLYRVMRYEKDGK</sequence>
<gene>
    <name evidence="1" type="ORF">ADM99_09945</name>
</gene>